<dbReference type="InterPro" id="IPR052169">
    <property type="entry name" value="CW_Biosynth-Accessory"/>
</dbReference>
<accession>A0A347UKJ4</accession>
<dbReference type="Pfam" id="PF09587">
    <property type="entry name" value="PGA_cap"/>
    <property type="match status" value="1"/>
</dbReference>
<evidence type="ECO:0000256" key="1">
    <source>
        <dbReference type="ARBA" id="ARBA00005662"/>
    </source>
</evidence>
<dbReference type="InterPro" id="IPR019079">
    <property type="entry name" value="Capsule_synth_CapA"/>
</dbReference>
<evidence type="ECO:0000259" key="2">
    <source>
        <dbReference type="SMART" id="SM00854"/>
    </source>
</evidence>
<dbReference type="CDD" id="cd07381">
    <property type="entry name" value="MPP_CapA"/>
    <property type="match status" value="1"/>
</dbReference>
<name>A0A347UKJ4_9RHOB</name>
<dbReference type="SUPFAM" id="SSF56300">
    <property type="entry name" value="Metallo-dependent phosphatases"/>
    <property type="match status" value="1"/>
</dbReference>
<organism evidence="3 4">
    <name type="scientific">Profundibacter amoris</name>
    <dbReference type="NCBI Taxonomy" id="2171755"/>
    <lineage>
        <taxon>Bacteria</taxon>
        <taxon>Pseudomonadati</taxon>
        <taxon>Pseudomonadota</taxon>
        <taxon>Alphaproteobacteria</taxon>
        <taxon>Rhodobacterales</taxon>
        <taxon>Paracoccaceae</taxon>
        <taxon>Profundibacter</taxon>
    </lineage>
</organism>
<dbReference type="PROSITE" id="PS51257">
    <property type="entry name" value="PROKAR_LIPOPROTEIN"/>
    <property type="match status" value="1"/>
</dbReference>
<feature type="domain" description="Capsule synthesis protein CapA" evidence="2">
    <location>
        <begin position="51"/>
        <end position="310"/>
    </location>
</feature>
<dbReference type="SMART" id="SM00854">
    <property type="entry name" value="PGA_cap"/>
    <property type="match status" value="1"/>
</dbReference>
<gene>
    <name evidence="3" type="ORF">BAR1_16385</name>
</gene>
<protein>
    <submittedName>
        <fullName evidence="3">CapA family protein</fullName>
    </submittedName>
</protein>
<comment type="similarity">
    <text evidence="1">Belongs to the CapA family.</text>
</comment>
<dbReference type="Gene3D" id="3.60.21.10">
    <property type="match status" value="1"/>
</dbReference>
<keyword evidence="4" id="KW-1185">Reference proteome</keyword>
<dbReference type="PANTHER" id="PTHR33393:SF13">
    <property type="entry name" value="PGA BIOSYNTHESIS PROTEIN CAPA"/>
    <property type="match status" value="1"/>
</dbReference>
<dbReference type="RefSeq" id="WP_118944024.1">
    <property type="nucleotide sequence ID" value="NZ_CP032125.1"/>
</dbReference>
<sequence>MKRALGWGLLALTLLAGCVPEQQVQTGGQCVPKPAFQAPPVNPCADSERVRLTIVGDVLLHWPIQQTGYKYGFRKMWAQADPYLAWGDLTIGNMEGPVAPGVDQSGRKVGDPGPVYGTGVYTGFPMFNYHPQILKELKASGFDLMTTANNHAMDRGSLGADLTLREMAKAGLGAVGTIRSGAARQFAVRRGTALGTVSFIGCSFSTNGNPDPKRQVLLCYGNRSELLSLVRREAADPSVAAVIVLPHWGQEYSSTPDTQQVALARDLAAAGATAIVGTHPHAVQPFRLLNTGRGQVVPVVYSTGNFIAMQTEMPSRVGAMALLEMCRGPGGKRLTVNRLGWIAEQMYFTKTRYWMEIAPVGATGDKGLPYRHLSKIAPGFSAQPQACR</sequence>
<proteinExistence type="inferred from homology"/>
<dbReference type="KEGG" id="pamo:BAR1_16385"/>
<dbReference type="OrthoDB" id="9810718at2"/>
<dbReference type="EMBL" id="CP032125">
    <property type="protein sequence ID" value="AXX99372.1"/>
    <property type="molecule type" value="Genomic_DNA"/>
</dbReference>
<dbReference type="PANTHER" id="PTHR33393">
    <property type="entry name" value="POLYGLUTAMINE SYNTHESIS ACCESSORY PROTEIN RV0574C-RELATED"/>
    <property type="match status" value="1"/>
</dbReference>
<evidence type="ECO:0000313" key="4">
    <source>
        <dbReference type="Proteomes" id="UP000261704"/>
    </source>
</evidence>
<dbReference type="InterPro" id="IPR029052">
    <property type="entry name" value="Metallo-depent_PP-like"/>
</dbReference>
<dbReference type="AlphaFoldDB" id="A0A347UKJ4"/>
<reference evidence="3 4" key="1">
    <citation type="submission" date="2018-09" db="EMBL/GenBank/DDBJ databases">
        <title>Profundibacter amoris BAR1 gen. nov., sp. nov., a new member of the Roseobacter clade isolated at Lokis Castle Vent Field on the Arctic Mid-Oceanic Ridge.</title>
        <authorList>
            <person name="Le Moine Bauer S."/>
            <person name="Sjoeberg A.G."/>
            <person name="L'Haridon S."/>
            <person name="Stokke R."/>
            <person name="Roalkvam I."/>
            <person name="Steen I.H."/>
            <person name="Dahle H."/>
        </authorList>
    </citation>
    <scope>NUCLEOTIDE SEQUENCE [LARGE SCALE GENOMIC DNA]</scope>
    <source>
        <strain evidence="3 4">BAR1</strain>
    </source>
</reference>
<evidence type="ECO:0000313" key="3">
    <source>
        <dbReference type="EMBL" id="AXX99372.1"/>
    </source>
</evidence>
<dbReference type="Proteomes" id="UP000261704">
    <property type="component" value="Chromosome"/>
</dbReference>